<sequence length="931" mass="103262">MDQPKHHVYAVRAFFKVALIIELIAVVFLMPIRSAMAQTDTGKVKSLLSAIDKHNTKFGAEKLYITFDKPYYAVGDTIWFKTYLLNAATKAASLNSNKIYVELLNDSSQVRERLVIPVTAGLGNGDFKLETNMAEGAYTIRAYTNWMQNFGEEQFFHHRFYIGKPTERSWVISEQHQIIHTEQNRQVKMAMQIRNPGGRPVVGEAVTLRLLDGRKGISKADVVTGVDGSLTADLQLPVGANSRNLSLLLISKQQAKQIKFPFYTRTGNDIDLQFMPEGGNLVTGLYNKVAFKAVGEDGLGVDAEGTILNNKGEEVSTFKSLHKGMGNFALVPAIGETYTAKLNLPNGQSMLYNLPVAKTSGIAMRVDGTTNKDTVRLYISGTADKANAEYVLIAQGKGNTYFGTSFKLTNGAFNTRIPANKFPTGILNLMVTDIDRQPLLSRNVFIDRGDGISLAVTPDKAAYVVNDSIALNIGATSKIAGVVQGNFTVSITDDALIDPAKRTQHLGSYMLLSSELKGNIEDPAWYFSAGQPMAAKALDNLLLTQGWIGFDANKVFAKKQTEPIFWAESDNTVEGELRNFFNKPATNRKVTLMNYRKDIFVLDTVSDNAGRFKFTGLPTSDTVAYFVKIHNARGKEAAVGINVKEFTPAPLPAPDSVRMMPWFANTDTTLMRYLKASEKRLAAKIGPVNAKGDLLKQVNIKSLRKARLQGERGEDVYFADLDIDDKILTKQGNISLFEYLKRNIPEFHKRLPKGGGARDFWYMKAAILGNIIIDSVPVTRYYTAVPFITDFFQQMLENIPAASVKNMVVYHKPTLNGKDWYSLMYIKTRLGNGPVLKETPGIYIYRPLPLYMPREFYKPKYLAGAEPSTEIRSTLHWEPNLVTNEQGQAKLSFYAADKPGIYTVTIEGTDMQGHFGATTRKIVVGPGNKGK</sequence>
<dbReference type="RefSeq" id="WP_194113137.1">
    <property type="nucleotide sequence ID" value="NZ_JADFFL010000008.1"/>
</dbReference>
<dbReference type="AlphaFoldDB" id="A0A929PXI2"/>
<gene>
    <name evidence="1" type="ORF">IRJ16_18540</name>
</gene>
<proteinExistence type="predicted"/>
<organism evidence="1 2">
    <name type="scientific">Mucilaginibacter myungsuensis</name>
    <dbReference type="NCBI Taxonomy" id="649104"/>
    <lineage>
        <taxon>Bacteria</taxon>
        <taxon>Pseudomonadati</taxon>
        <taxon>Bacteroidota</taxon>
        <taxon>Sphingobacteriia</taxon>
        <taxon>Sphingobacteriales</taxon>
        <taxon>Sphingobacteriaceae</taxon>
        <taxon>Mucilaginibacter</taxon>
    </lineage>
</organism>
<dbReference type="EMBL" id="JADFFL010000008">
    <property type="protein sequence ID" value="MBE9663888.1"/>
    <property type="molecule type" value="Genomic_DNA"/>
</dbReference>
<evidence type="ECO:0008006" key="3">
    <source>
        <dbReference type="Google" id="ProtNLM"/>
    </source>
</evidence>
<reference evidence="1" key="1">
    <citation type="submission" date="2020-10" db="EMBL/GenBank/DDBJ databases">
        <title>Mucilaginibacter mali sp. nov., isolated from rhizosphere soil of apple orchard.</title>
        <authorList>
            <person name="Lee J.-S."/>
            <person name="Kim H.S."/>
            <person name="Kim J.-S."/>
        </authorList>
    </citation>
    <scope>NUCLEOTIDE SEQUENCE</scope>
    <source>
        <strain evidence="1">KCTC 22746</strain>
    </source>
</reference>
<accession>A0A929PXI2</accession>
<evidence type="ECO:0000313" key="1">
    <source>
        <dbReference type="EMBL" id="MBE9663888.1"/>
    </source>
</evidence>
<protein>
    <recommendedName>
        <fullName evidence="3">MG2 domain-containing protein</fullName>
    </recommendedName>
</protein>
<dbReference type="Gene3D" id="2.60.40.1930">
    <property type="match status" value="1"/>
</dbReference>
<keyword evidence="2" id="KW-1185">Reference proteome</keyword>
<name>A0A929PXI2_9SPHI</name>
<evidence type="ECO:0000313" key="2">
    <source>
        <dbReference type="Proteomes" id="UP000622475"/>
    </source>
</evidence>
<comment type="caution">
    <text evidence="1">The sequence shown here is derived from an EMBL/GenBank/DDBJ whole genome shotgun (WGS) entry which is preliminary data.</text>
</comment>
<dbReference type="Proteomes" id="UP000622475">
    <property type="component" value="Unassembled WGS sequence"/>
</dbReference>